<dbReference type="EMBL" id="JAJFAT010000002">
    <property type="protein sequence ID" value="MCC3144028.1"/>
    <property type="molecule type" value="Genomic_DNA"/>
</dbReference>
<dbReference type="Pfam" id="PF10646">
    <property type="entry name" value="Germane"/>
    <property type="match status" value="1"/>
</dbReference>
<proteinExistence type="predicted"/>
<reference evidence="2 3" key="1">
    <citation type="submission" date="2021-10" db="EMBL/GenBank/DDBJ databases">
        <authorList>
            <person name="Grouzdev D.S."/>
            <person name="Pantiukh K.S."/>
            <person name="Krutkina M.S."/>
        </authorList>
    </citation>
    <scope>NUCLEOTIDE SEQUENCE [LARGE SCALE GENOMIC DNA]</scope>
    <source>
        <strain evidence="2 3">Z-7514</strain>
    </source>
</reference>
<evidence type="ECO:0000259" key="1">
    <source>
        <dbReference type="SMART" id="SM00909"/>
    </source>
</evidence>
<dbReference type="AlphaFoldDB" id="A0AAW4WSF2"/>
<sequence>MAEKQSLFNPGMKRKLLAVLRILLLTAAVVYLLIFISNTLLVDDQITVYFSTEDAQYLAAEQRDIIEDHDIYFQIMEELNKGPESDQLSATIPDEVELLDYDLEADTLILNFNLALRENHWGGSTGEILTIYSIVNSYTALKEVESVQILLEGQEVETLVGHLDLSRPLMYNQELVTDN</sequence>
<dbReference type="RefSeq" id="WP_229343491.1">
    <property type="nucleotide sequence ID" value="NZ_JAJFAT010000002.1"/>
</dbReference>
<evidence type="ECO:0000313" key="2">
    <source>
        <dbReference type="EMBL" id="MCC3144028.1"/>
    </source>
</evidence>
<dbReference type="InterPro" id="IPR019606">
    <property type="entry name" value="GerMN"/>
</dbReference>
<organism evidence="2 3">
    <name type="scientific">Halanaerobium polyolivorans</name>
    <dbReference type="NCBI Taxonomy" id="2886943"/>
    <lineage>
        <taxon>Bacteria</taxon>
        <taxon>Bacillati</taxon>
        <taxon>Bacillota</taxon>
        <taxon>Clostridia</taxon>
        <taxon>Halanaerobiales</taxon>
        <taxon>Halanaerobiaceae</taxon>
        <taxon>Halanaerobium</taxon>
    </lineage>
</organism>
<keyword evidence="3" id="KW-1185">Reference proteome</keyword>
<dbReference type="Proteomes" id="UP001199296">
    <property type="component" value="Unassembled WGS sequence"/>
</dbReference>
<feature type="domain" description="GerMN" evidence="1">
    <location>
        <begin position="72"/>
        <end position="160"/>
    </location>
</feature>
<comment type="caution">
    <text evidence="2">The sequence shown here is derived from an EMBL/GenBank/DDBJ whole genome shotgun (WGS) entry which is preliminary data.</text>
</comment>
<accession>A0AAW4WSF2</accession>
<gene>
    <name evidence="2" type="ORF">LJ207_01655</name>
</gene>
<dbReference type="SMART" id="SM00909">
    <property type="entry name" value="Germane"/>
    <property type="match status" value="1"/>
</dbReference>
<name>A0AAW4WSF2_9FIRM</name>
<protein>
    <submittedName>
        <fullName evidence="2">GerMN domain-containing protein</fullName>
    </submittedName>
</protein>
<evidence type="ECO:0000313" key="3">
    <source>
        <dbReference type="Proteomes" id="UP001199296"/>
    </source>
</evidence>